<gene>
    <name evidence="2" type="ORF">GLP33_16980</name>
</gene>
<dbReference type="Proteomes" id="UP000813876">
    <property type="component" value="Unassembled WGS sequence"/>
</dbReference>
<feature type="domain" description="CobQ/CobB/MinD/ParA nucleotide binding" evidence="1">
    <location>
        <begin position="5"/>
        <end position="51"/>
    </location>
</feature>
<dbReference type="CDD" id="cd02042">
    <property type="entry name" value="ParAB_family"/>
    <property type="match status" value="1"/>
</dbReference>
<dbReference type="InterPro" id="IPR050678">
    <property type="entry name" value="DNA_Partitioning_ATPase"/>
</dbReference>
<proteinExistence type="predicted"/>
<name>A0AAW4ZZW0_PHOPO</name>
<evidence type="ECO:0000313" key="3">
    <source>
        <dbReference type="Proteomes" id="UP000813876"/>
    </source>
</evidence>
<dbReference type="InterPro" id="IPR002586">
    <property type="entry name" value="CobQ/CobB/MinD/ParA_Nub-bd_dom"/>
</dbReference>
<dbReference type="RefSeq" id="WP_232581582.1">
    <property type="nucleotide sequence ID" value="NZ_WMCP01000026.1"/>
</dbReference>
<evidence type="ECO:0000313" key="2">
    <source>
        <dbReference type="EMBL" id="MCF2303427.1"/>
    </source>
</evidence>
<protein>
    <submittedName>
        <fullName evidence="2">AAA family ATPase</fullName>
    </submittedName>
</protein>
<dbReference type="SUPFAM" id="SSF52540">
    <property type="entry name" value="P-loop containing nucleoside triphosphate hydrolases"/>
    <property type="match status" value="1"/>
</dbReference>
<dbReference type="Gene3D" id="3.40.50.300">
    <property type="entry name" value="P-loop containing nucleotide triphosphate hydrolases"/>
    <property type="match status" value="1"/>
</dbReference>
<reference evidence="2" key="1">
    <citation type="submission" date="2019-11" db="EMBL/GenBank/DDBJ databases">
        <title>Comparative genomics of photobacteria reveal adaptation to distinct habitats.</title>
        <authorList>
            <person name="Fuertes-Perez S."/>
            <person name="Hilgarth M."/>
            <person name="Vogel R.F."/>
        </authorList>
    </citation>
    <scope>NUCLEOTIDE SEQUENCE</scope>
    <source>
        <strain evidence="2">TMW2.2145</strain>
    </source>
</reference>
<dbReference type="PANTHER" id="PTHR13696">
    <property type="entry name" value="P-LOOP CONTAINING NUCLEOSIDE TRIPHOSPHATE HYDROLASE"/>
    <property type="match status" value="1"/>
</dbReference>
<dbReference type="AlphaFoldDB" id="A0AAW4ZZW0"/>
<dbReference type="EMBL" id="WMCP01000026">
    <property type="protein sequence ID" value="MCF2303427.1"/>
    <property type="molecule type" value="Genomic_DNA"/>
</dbReference>
<organism evidence="2 3">
    <name type="scientific">Photobacterium phosphoreum</name>
    <dbReference type="NCBI Taxonomy" id="659"/>
    <lineage>
        <taxon>Bacteria</taxon>
        <taxon>Pseudomonadati</taxon>
        <taxon>Pseudomonadota</taxon>
        <taxon>Gammaproteobacteria</taxon>
        <taxon>Vibrionales</taxon>
        <taxon>Vibrionaceae</taxon>
        <taxon>Photobacterium</taxon>
    </lineage>
</organism>
<dbReference type="PANTHER" id="PTHR13696:SF96">
    <property type="entry name" value="COBQ_COBB_MIND_PARA NUCLEOTIDE BINDING DOMAIN-CONTAINING PROTEIN"/>
    <property type="match status" value="1"/>
</dbReference>
<comment type="caution">
    <text evidence="2">The sequence shown here is derived from an EMBL/GenBank/DDBJ whole genome shotgun (WGS) entry which is preliminary data.</text>
</comment>
<dbReference type="PIRSF" id="PIRSF009320">
    <property type="entry name" value="Nuc_binding_HP_1000"/>
    <property type="match status" value="1"/>
</dbReference>
<sequence length="208" mass="22949">MNKLIVVGNTKGGCGKSTLVMSLAAEASRRDNKVVIVDADPTSVLKYWCSVRGVECIHVASTLNISSLLIELKTKHQTALIIVDTGGFDSKAARSAITAKCVDIVIFPVKTSPLDLFVTRQFLKEALPYLNHVKPLGVIMEADHLQNATGDILAAKDLLRNFGVEPLKNFTIKRKVYRENFMKGGDHLKNEKARNEVAAIYDELRNIK</sequence>
<evidence type="ECO:0000259" key="1">
    <source>
        <dbReference type="Pfam" id="PF01656"/>
    </source>
</evidence>
<dbReference type="Pfam" id="PF01656">
    <property type="entry name" value="CbiA"/>
    <property type="match status" value="1"/>
</dbReference>
<dbReference type="InterPro" id="IPR027417">
    <property type="entry name" value="P-loop_NTPase"/>
</dbReference>
<accession>A0AAW4ZZW0</accession>